<name>A0A1H7X2Z3_OLID1</name>
<dbReference type="Proteomes" id="UP000199421">
    <property type="component" value="Unassembled WGS sequence"/>
</dbReference>
<organism evidence="1 2">
    <name type="scientific">Olivibacter domesticus</name>
    <name type="common">Pseudosphingobacterium domesticum</name>
    <dbReference type="NCBI Taxonomy" id="407022"/>
    <lineage>
        <taxon>Bacteria</taxon>
        <taxon>Pseudomonadati</taxon>
        <taxon>Bacteroidota</taxon>
        <taxon>Sphingobacteriia</taxon>
        <taxon>Sphingobacteriales</taxon>
        <taxon>Sphingobacteriaceae</taxon>
        <taxon>Olivibacter</taxon>
    </lineage>
</organism>
<dbReference type="EMBL" id="FOAF01000009">
    <property type="protein sequence ID" value="SEM27468.1"/>
    <property type="molecule type" value="Genomic_DNA"/>
</dbReference>
<reference evidence="2" key="1">
    <citation type="submission" date="2016-10" db="EMBL/GenBank/DDBJ databases">
        <authorList>
            <person name="Varghese N."/>
            <person name="Submissions S."/>
        </authorList>
    </citation>
    <scope>NUCLEOTIDE SEQUENCE [LARGE SCALE GENOMIC DNA]</scope>
    <source>
        <strain evidence="2">DSM 18733</strain>
    </source>
</reference>
<protein>
    <submittedName>
        <fullName evidence="1">Uncharacterized protein</fullName>
    </submittedName>
</protein>
<proteinExistence type="predicted"/>
<dbReference type="OrthoDB" id="710963at2"/>
<sequence>MQMKEPFDITLNEIDYAIFPEEESIYTVYKDGIEYVKIMKDTESSWLKLDPETELPRFEADDEINAIGKEIIAYEASTSTPSNDLD</sequence>
<dbReference type="AlphaFoldDB" id="A0A1H7X2Z3"/>
<gene>
    <name evidence="1" type="ORF">SAMN05661044_04764</name>
</gene>
<evidence type="ECO:0000313" key="1">
    <source>
        <dbReference type="EMBL" id="SEM27468.1"/>
    </source>
</evidence>
<accession>A0A1H7X2Z3</accession>
<evidence type="ECO:0000313" key="2">
    <source>
        <dbReference type="Proteomes" id="UP000199421"/>
    </source>
</evidence>
<keyword evidence="2" id="KW-1185">Reference proteome</keyword>